<evidence type="ECO:0000313" key="8">
    <source>
        <dbReference type="EMBL" id="STZ27972.1"/>
    </source>
</evidence>
<evidence type="ECO:0000313" key="9">
    <source>
        <dbReference type="Proteomes" id="UP000255024"/>
    </source>
</evidence>
<dbReference type="Pfam" id="PF03788">
    <property type="entry name" value="LrgA"/>
    <property type="match status" value="1"/>
</dbReference>
<evidence type="ECO:0000256" key="6">
    <source>
        <dbReference type="SAM" id="Phobius"/>
    </source>
</evidence>
<evidence type="ECO:0000256" key="1">
    <source>
        <dbReference type="ARBA" id="ARBA00004651"/>
    </source>
</evidence>
<organism evidence="8 9">
    <name type="scientific">Myroides odoratus</name>
    <name type="common">Flavobacterium odoratum</name>
    <dbReference type="NCBI Taxonomy" id="256"/>
    <lineage>
        <taxon>Bacteria</taxon>
        <taxon>Pseudomonadati</taxon>
        <taxon>Bacteroidota</taxon>
        <taxon>Flavobacteriia</taxon>
        <taxon>Flavobacteriales</taxon>
        <taxon>Flavobacteriaceae</taxon>
        <taxon>Myroides</taxon>
    </lineage>
</organism>
<dbReference type="EMBL" id="UGQL01000001">
    <property type="protein sequence ID" value="STZ27972.1"/>
    <property type="molecule type" value="Genomic_DNA"/>
</dbReference>
<evidence type="ECO:0000256" key="2">
    <source>
        <dbReference type="ARBA" id="ARBA00022475"/>
    </source>
</evidence>
<keyword evidence="2" id="KW-1003">Cell membrane</keyword>
<gene>
    <name evidence="8" type="primary">yohJ</name>
    <name evidence="7" type="ORF">I6I88_11015</name>
    <name evidence="8" type="ORF">NCTC11179_01510</name>
</gene>
<feature type="transmembrane region" description="Helical" evidence="6">
    <location>
        <begin position="7"/>
        <end position="24"/>
    </location>
</feature>
<protein>
    <submittedName>
        <fullName evidence="7">CidA/LrgA family protein</fullName>
    </submittedName>
    <submittedName>
        <fullName evidence="8">Effector of murein hydrolase LrgA</fullName>
    </submittedName>
</protein>
<dbReference type="Proteomes" id="UP000596202">
    <property type="component" value="Chromosome"/>
</dbReference>
<dbReference type="GO" id="GO:0016787">
    <property type="term" value="F:hydrolase activity"/>
    <property type="evidence" value="ECO:0007669"/>
    <property type="project" value="UniProtKB-KW"/>
</dbReference>
<evidence type="ECO:0000313" key="7">
    <source>
        <dbReference type="EMBL" id="QQT98747.1"/>
    </source>
</evidence>
<keyword evidence="9" id="KW-1185">Reference proteome</keyword>
<dbReference type="PANTHER" id="PTHR33931:SF5">
    <property type="entry name" value="UPF0299 MEMBRANE PROTEIN YOHJ"/>
    <property type="match status" value="1"/>
</dbReference>
<keyword evidence="5 6" id="KW-0472">Membrane</keyword>
<reference evidence="7 10" key="2">
    <citation type="submission" date="2021-01" db="EMBL/GenBank/DDBJ databases">
        <title>FDA dAtabase for Regulatory Grade micrObial Sequences (FDA-ARGOS): Supporting development and validation of Infectious Disease Dx tests.</title>
        <authorList>
            <person name="Sproer C."/>
            <person name="Gronow S."/>
            <person name="Severitt S."/>
            <person name="Schroder I."/>
            <person name="Tallon L."/>
            <person name="Sadzewicz L."/>
            <person name="Zhao X."/>
            <person name="Boylan J."/>
            <person name="Ott S."/>
            <person name="Bowen H."/>
            <person name="Vavikolanu K."/>
            <person name="Mehta A."/>
            <person name="Aluvathingal J."/>
            <person name="Nadendla S."/>
            <person name="Lowell S."/>
            <person name="Myers T."/>
            <person name="Yan Y."/>
            <person name="Sichtig H."/>
        </authorList>
    </citation>
    <scope>NUCLEOTIDE SEQUENCE [LARGE SCALE GENOMIC DNA]</scope>
    <source>
        <strain evidence="7 10">FDAARGOS_1131</strain>
    </source>
</reference>
<keyword evidence="8" id="KW-0378">Hydrolase</keyword>
<name>A0A378RLR5_MYROD</name>
<dbReference type="GO" id="GO:0005886">
    <property type="term" value="C:plasma membrane"/>
    <property type="evidence" value="ECO:0007669"/>
    <property type="project" value="UniProtKB-SubCell"/>
</dbReference>
<dbReference type="GeneID" id="93528189"/>
<proteinExistence type="predicted"/>
<evidence type="ECO:0000256" key="5">
    <source>
        <dbReference type="ARBA" id="ARBA00023136"/>
    </source>
</evidence>
<dbReference type="OrthoDB" id="3176438at2"/>
<evidence type="ECO:0000256" key="4">
    <source>
        <dbReference type="ARBA" id="ARBA00022989"/>
    </source>
</evidence>
<dbReference type="InterPro" id="IPR005538">
    <property type="entry name" value="LrgA/CidA"/>
</dbReference>
<dbReference type="AlphaFoldDB" id="A0A378RLR5"/>
<accession>A0A378RLR5</accession>
<reference evidence="8 9" key="1">
    <citation type="submission" date="2018-06" db="EMBL/GenBank/DDBJ databases">
        <authorList>
            <consortium name="Pathogen Informatics"/>
            <person name="Doyle S."/>
        </authorList>
    </citation>
    <scope>NUCLEOTIDE SEQUENCE [LARGE SCALE GENOMIC DNA]</scope>
    <source>
        <strain evidence="8 9">NCTC11179</strain>
    </source>
</reference>
<feature type="transmembrane region" description="Helical" evidence="6">
    <location>
        <begin position="84"/>
        <end position="105"/>
    </location>
</feature>
<keyword evidence="3 6" id="KW-0812">Transmembrane</keyword>
<evidence type="ECO:0000313" key="10">
    <source>
        <dbReference type="Proteomes" id="UP000596202"/>
    </source>
</evidence>
<comment type="subcellular location">
    <subcellularLocation>
        <location evidence="1">Cell membrane</location>
        <topology evidence="1">Multi-pass membrane protein</topology>
    </subcellularLocation>
</comment>
<sequence>MNVVKQVAVIFGCLAFGELIIYLTDIKLPSSIIGLLTLWILLQTKVVQVHTIQDISGFLMRNMGIFFVPPCVAMLNYFDLLQASFVPLVVATLLSTVLVVFITGLTHQLLRKLKK</sequence>
<dbReference type="EMBL" id="CP068108">
    <property type="protein sequence ID" value="QQT98747.1"/>
    <property type="molecule type" value="Genomic_DNA"/>
</dbReference>
<dbReference type="RefSeq" id="WP_002985890.1">
    <property type="nucleotide sequence ID" value="NZ_CP068107.1"/>
</dbReference>
<dbReference type="PANTHER" id="PTHR33931">
    <property type="entry name" value="HOLIN-LIKE PROTEIN CIDA-RELATED"/>
    <property type="match status" value="1"/>
</dbReference>
<dbReference type="Proteomes" id="UP000255024">
    <property type="component" value="Unassembled WGS sequence"/>
</dbReference>
<keyword evidence="4 6" id="KW-1133">Transmembrane helix</keyword>
<evidence type="ECO:0000256" key="3">
    <source>
        <dbReference type="ARBA" id="ARBA00022692"/>
    </source>
</evidence>